<dbReference type="EMBL" id="MT144509">
    <property type="protein sequence ID" value="QJA54465.1"/>
    <property type="molecule type" value="Genomic_DNA"/>
</dbReference>
<proteinExistence type="predicted"/>
<dbReference type="AlphaFoldDB" id="A0A6H2A4L3"/>
<organism evidence="1">
    <name type="scientific">viral metagenome</name>
    <dbReference type="NCBI Taxonomy" id="1070528"/>
    <lineage>
        <taxon>unclassified sequences</taxon>
        <taxon>metagenomes</taxon>
        <taxon>organismal metagenomes</taxon>
    </lineage>
</organism>
<gene>
    <name evidence="1" type="ORF">TM448A04938_0004</name>
</gene>
<protein>
    <submittedName>
        <fullName evidence="1">Uncharacterized protein</fullName>
    </submittedName>
</protein>
<sequence>MSKEIKQLKAFFRDLAEDEKAFYRTIRKLKAMQKWLEINIPFNIRGTYSFSPDLGETCPRCFINLNKDEDSTITLMKWIPELKKGRFTVEKFWRKENGYFSYKVSKKIGTYKTGMPVDYIFFFEEGANIDGCVITKKRKMQEVFVTDCETESREL</sequence>
<accession>A0A6H2A4L3</accession>
<name>A0A6H2A4L3_9ZZZZ</name>
<evidence type="ECO:0000313" key="1">
    <source>
        <dbReference type="EMBL" id="QJA54465.1"/>
    </source>
</evidence>
<reference evidence="1" key="1">
    <citation type="submission" date="2020-03" db="EMBL/GenBank/DDBJ databases">
        <title>The deep terrestrial virosphere.</title>
        <authorList>
            <person name="Holmfeldt K."/>
            <person name="Nilsson E."/>
            <person name="Simone D."/>
            <person name="Lopez-Fernandez M."/>
            <person name="Wu X."/>
            <person name="de Brujin I."/>
            <person name="Lundin D."/>
            <person name="Andersson A."/>
            <person name="Bertilsson S."/>
            <person name="Dopson M."/>
        </authorList>
    </citation>
    <scope>NUCLEOTIDE SEQUENCE</scope>
    <source>
        <strain evidence="1">TM448A04938</strain>
    </source>
</reference>